<dbReference type="Gene3D" id="3.30.700.10">
    <property type="entry name" value="Glycoprotein, Type 4 Pilin"/>
    <property type="match status" value="1"/>
</dbReference>
<dbReference type="Pfam" id="PF07963">
    <property type="entry name" value="N_methyl"/>
    <property type="match status" value="1"/>
</dbReference>
<dbReference type="OrthoDB" id="268591at2"/>
<organism evidence="3 4">
    <name type="scientific">Rubinisphaera italica</name>
    <dbReference type="NCBI Taxonomy" id="2527969"/>
    <lineage>
        <taxon>Bacteria</taxon>
        <taxon>Pseudomonadati</taxon>
        <taxon>Planctomycetota</taxon>
        <taxon>Planctomycetia</taxon>
        <taxon>Planctomycetales</taxon>
        <taxon>Planctomycetaceae</taxon>
        <taxon>Rubinisphaera</taxon>
    </lineage>
</organism>
<dbReference type="AlphaFoldDB" id="A0A5C5XAL4"/>
<keyword evidence="1" id="KW-0472">Membrane</keyword>
<dbReference type="NCBIfam" id="TIGR02532">
    <property type="entry name" value="IV_pilin_GFxxxE"/>
    <property type="match status" value="1"/>
</dbReference>
<evidence type="ECO:0000313" key="3">
    <source>
        <dbReference type="EMBL" id="TWT59844.1"/>
    </source>
</evidence>
<dbReference type="SUPFAM" id="SSF54523">
    <property type="entry name" value="Pili subunits"/>
    <property type="match status" value="1"/>
</dbReference>
<name>A0A5C5XAL4_9PLAN</name>
<protein>
    <submittedName>
        <fullName evidence="3">Putative major pilin subunit</fullName>
    </submittedName>
</protein>
<feature type="domain" description="DUF1559" evidence="2">
    <location>
        <begin position="37"/>
        <end position="303"/>
    </location>
</feature>
<dbReference type="EMBL" id="SJPG01000001">
    <property type="protein sequence ID" value="TWT59844.1"/>
    <property type="molecule type" value="Genomic_DNA"/>
</dbReference>
<reference evidence="3 4" key="1">
    <citation type="submission" date="2019-02" db="EMBL/GenBank/DDBJ databases">
        <title>Deep-cultivation of Planctomycetes and their phenomic and genomic characterization uncovers novel biology.</title>
        <authorList>
            <person name="Wiegand S."/>
            <person name="Jogler M."/>
            <person name="Boedeker C."/>
            <person name="Pinto D."/>
            <person name="Vollmers J."/>
            <person name="Rivas-Marin E."/>
            <person name="Kohn T."/>
            <person name="Peeters S.H."/>
            <person name="Heuer A."/>
            <person name="Rast P."/>
            <person name="Oberbeckmann S."/>
            <person name="Bunk B."/>
            <person name="Jeske O."/>
            <person name="Meyerdierks A."/>
            <person name="Storesund J.E."/>
            <person name="Kallscheuer N."/>
            <person name="Luecker S."/>
            <person name="Lage O.M."/>
            <person name="Pohl T."/>
            <person name="Merkel B.J."/>
            <person name="Hornburger P."/>
            <person name="Mueller R.-W."/>
            <person name="Bruemmer F."/>
            <person name="Labrenz M."/>
            <person name="Spormann A.M."/>
            <person name="Op Den Camp H."/>
            <person name="Overmann J."/>
            <person name="Amann R."/>
            <person name="Jetten M.S.M."/>
            <person name="Mascher T."/>
            <person name="Medema M.H."/>
            <person name="Devos D.P."/>
            <person name="Kaster A.-K."/>
            <person name="Ovreas L."/>
            <person name="Rohde M."/>
            <person name="Galperin M.Y."/>
            <person name="Jogler C."/>
        </authorList>
    </citation>
    <scope>NUCLEOTIDE SEQUENCE [LARGE SCALE GENOMIC DNA]</scope>
    <source>
        <strain evidence="3 4">Pan54</strain>
    </source>
</reference>
<comment type="caution">
    <text evidence="3">The sequence shown here is derived from an EMBL/GenBank/DDBJ whole genome shotgun (WGS) entry which is preliminary data.</text>
</comment>
<evidence type="ECO:0000313" key="4">
    <source>
        <dbReference type="Proteomes" id="UP000316095"/>
    </source>
</evidence>
<feature type="transmembrane region" description="Helical" evidence="1">
    <location>
        <begin position="12"/>
        <end position="36"/>
    </location>
</feature>
<dbReference type="Pfam" id="PF07596">
    <property type="entry name" value="SBP_bac_10"/>
    <property type="match status" value="1"/>
</dbReference>
<dbReference type="InterPro" id="IPR011453">
    <property type="entry name" value="DUF1559"/>
</dbReference>
<gene>
    <name evidence="3" type="ORF">Pan54_05550</name>
</gene>
<dbReference type="InterPro" id="IPR012902">
    <property type="entry name" value="N_methyl_site"/>
</dbReference>
<keyword evidence="1" id="KW-1133">Transmembrane helix</keyword>
<accession>A0A5C5XAL4</accession>
<sequence>MKTLLQIPKRQAFTLIELLVVIAIIAILVALLLPAVQQAREAARRSSCKNNLKQMGLALHNYHDTHRVFPSCSYYNPAGTEGVNGEWAWGSMILPFIEQGPLYDSLAVGETRFENAVANSTKLALMQQPIATFRCPSDAGGPKLNTFRKVPKGVSGSTNCTDANQCESTATANYVAVINSGTVDRRNPNGLFPWAHNGASNTTFYRTMADITDGTSNTLAVGERAWKLGGDSHYAGLIFGTNGNTGHNSNGRQGMGAVTGCARYEINRVNPGVSRPLSFSSHHAGGAQFCLADGSVRFLSENIHFIIDSGTQGSLNPWDEGYKEVVDSTFERLVAIDDNQVVGEF</sequence>
<dbReference type="PANTHER" id="PTHR30093:SF2">
    <property type="entry name" value="TYPE II SECRETION SYSTEM PROTEIN H"/>
    <property type="match status" value="1"/>
</dbReference>
<evidence type="ECO:0000256" key="1">
    <source>
        <dbReference type="SAM" id="Phobius"/>
    </source>
</evidence>
<keyword evidence="1" id="KW-0812">Transmembrane</keyword>
<dbReference type="InterPro" id="IPR027558">
    <property type="entry name" value="Pre_pil_HX9DG_C"/>
</dbReference>
<dbReference type="PANTHER" id="PTHR30093">
    <property type="entry name" value="GENERAL SECRETION PATHWAY PROTEIN G"/>
    <property type="match status" value="1"/>
</dbReference>
<dbReference type="NCBIfam" id="TIGR04294">
    <property type="entry name" value="pre_pil_HX9DG"/>
    <property type="match status" value="1"/>
</dbReference>
<keyword evidence="4" id="KW-1185">Reference proteome</keyword>
<evidence type="ECO:0000259" key="2">
    <source>
        <dbReference type="Pfam" id="PF07596"/>
    </source>
</evidence>
<dbReference type="Proteomes" id="UP000316095">
    <property type="component" value="Unassembled WGS sequence"/>
</dbReference>
<proteinExistence type="predicted"/>
<dbReference type="InterPro" id="IPR045584">
    <property type="entry name" value="Pilin-like"/>
</dbReference>
<dbReference type="RefSeq" id="WP_146502029.1">
    <property type="nucleotide sequence ID" value="NZ_SJPG01000001.1"/>
</dbReference>